<proteinExistence type="predicted"/>
<feature type="transmembrane region" description="Helical" evidence="1">
    <location>
        <begin position="139"/>
        <end position="159"/>
    </location>
</feature>
<feature type="transmembrane region" description="Helical" evidence="1">
    <location>
        <begin position="248"/>
        <end position="268"/>
    </location>
</feature>
<feature type="transmembrane region" description="Helical" evidence="1">
    <location>
        <begin position="81"/>
        <end position="99"/>
    </location>
</feature>
<feature type="transmembrane region" description="Helical" evidence="1">
    <location>
        <begin position="111"/>
        <end position="133"/>
    </location>
</feature>
<accession>A0ABQ1TYJ6</accession>
<name>A0ABQ1TYJ6_9BACT</name>
<feature type="transmembrane region" description="Helical" evidence="1">
    <location>
        <begin position="304"/>
        <end position="322"/>
    </location>
</feature>
<keyword evidence="3" id="KW-1185">Reference proteome</keyword>
<organism evidence="2 3">
    <name type="scientific">Hymenobacter cavernae</name>
    <dbReference type="NCBI Taxonomy" id="2044852"/>
    <lineage>
        <taxon>Bacteria</taxon>
        <taxon>Pseudomonadati</taxon>
        <taxon>Bacteroidota</taxon>
        <taxon>Cytophagia</taxon>
        <taxon>Cytophagales</taxon>
        <taxon>Hymenobacteraceae</taxon>
        <taxon>Hymenobacter</taxon>
    </lineage>
</organism>
<feature type="transmembrane region" description="Helical" evidence="1">
    <location>
        <begin position="193"/>
        <end position="212"/>
    </location>
</feature>
<comment type="caution">
    <text evidence="2">The sequence shown here is derived from an EMBL/GenBank/DDBJ whole genome shotgun (WGS) entry which is preliminary data.</text>
</comment>
<dbReference type="Proteomes" id="UP000632273">
    <property type="component" value="Unassembled WGS sequence"/>
</dbReference>
<dbReference type="EMBL" id="BMHT01000002">
    <property type="protein sequence ID" value="GGF04691.1"/>
    <property type="molecule type" value="Genomic_DNA"/>
</dbReference>
<evidence type="ECO:0000313" key="3">
    <source>
        <dbReference type="Proteomes" id="UP000632273"/>
    </source>
</evidence>
<keyword evidence="1" id="KW-1133">Transmembrane helix</keyword>
<keyword evidence="1" id="KW-0472">Membrane</keyword>
<sequence>MLVFLLALSVLASNAYVWLVNYVPLGDVSRYQLMALGHHDQVPAVHRYRVVVPLLARLVAEVLRSLRALFGPNAPSLPLGFSFYLVNTFLLALSGLLIYRTARVSGASAGPALLGMVAVLSSGLVTFVAGSALADSLPILVVALWLYALAARTGGWLLLGIICSLVAKEQLALMLPVVLFYGSFLSWPRRLGAVVLAGGLLLAVHYVVNVYYPLPGGNDQAEVLPVLLSHVQHHLLASLEFLASLDGIISLLLPFGGFNLLFVCGFMGGKAAIRTWSRRLPPGSAAMVGCVCLFMLLSSDISRMLLFAGPVFGVAVALIVEYHPWSCALWRRLAAPLR</sequence>
<keyword evidence="1" id="KW-0812">Transmembrane</keyword>
<evidence type="ECO:0000313" key="2">
    <source>
        <dbReference type="EMBL" id="GGF04691.1"/>
    </source>
</evidence>
<protein>
    <recommendedName>
        <fullName evidence="4">DUF2029 domain-containing protein</fullName>
    </recommendedName>
</protein>
<evidence type="ECO:0008006" key="4">
    <source>
        <dbReference type="Google" id="ProtNLM"/>
    </source>
</evidence>
<feature type="transmembrane region" description="Helical" evidence="1">
    <location>
        <begin position="280"/>
        <end position="298"/>
    </location>
</feature>
<reference evidence="3" key="1">
    <citation type="journal article" date="2019" name="Int. J. Syst. Evol. Microbiol.">
        <title>The Global Catalogue of Microorganisms (GCM) 10K type strain sequencing project: providing services to taxonomists for standard genome sequencing and annotation.</title>
        <authorList>
            <consortium name="The Broad Institute Genomics Platform"/>
            <consortium name="The Broad Institute Genome Sequencing Center for Infectious Disease"/>
            <person name="Wu L."/>
            <person name="Ma J."/>
        </authorList>
    </citation>
    <scope>NUCLEOTIDE SEQUENCE [LARGE SCALE GENOMIC DNA]</scope>
    <source>
        <strain evidence="3">CGMCC 1.15197</strain>
    </source>
</reference>
<gene>
    <name evidence="2" type="ORF">GCM10011383_14780</name>
</gene>
<evidence type="ECO:0000256" key="1">
    <source>
        <dbReference type="SAM" id="Phobius"/>
    </source>
</evidence>